<sequence>MTDAPRRVNSFVPPLRLMYPRFMQIASRLFPLCLVVLAGCATPELFYREGVTIDRLDRDLTACRVSALRDVPPAIETRYTPPDTILQPVCHPGGACVWTRIVLRPSNYERVDTNAALREDVTRLCMADKGYARISLPSCPSDVAGRITLRSDTPQPPLGPGSCALRTDGGNWRMVTPAP</sequence>
<dbReference type="RefSeq" id="WP_149779726.1">
    <property type="nucleotide sequence ID" value="NZ_FRCB01000005.1"/>
</dbReference>
<keyword evidence="2" id="KW-1185">Reference proteome</keyword>
<reference evidence="1 2" key="1">
    <citation type="submission" date="2016-11" db="EMBL/GenBank/DDBJ databases">
        <authorList>
            <person name="Varghese N."/>
            <person name="Submissions S."/>
        </authorList>
    </citation>
    <scope>NUCLEOTIDE SEQUENCE [LARGE SCALE GENOMIC DNA]</scope>
    <source>
        <strain evidence="1 2">DSM 28249</strain>
    </source>
</reference>
<dbReference type="AlphaFoldDB" id="A0A1M7GUT2"/>
<accession>A0A1M7GUT2</accession>
<protein>
    <submittedName>
        <fullName evidence="1">Uncharacterized protein</fullName>
    </submittedName>
</protein>
<organism evidence="1 2">
    <name type="scientific">Roseovarius litoreus</name>
    <dbReference type="NCBI Taxonomy" id="1155722"/>
    <lineage>
        <taxon>Bacteria</taxon>
        <taxon>Pseudomonadati</taxon>
        <taxon>Pseudomonadota</taxon>
        <taxon>Alphaproteobacteria</taxon>
        <taxon>Rhodobacterales</taxon>
        <taxon>Roseobacteraceae</taxon>
        <taxon>Roseovarius</taxon>
    </lineage>
</organism>
<name>A0A1M7GUT2_9RHOB</name>
<evidence type="ECO:0000313" key="1">
    <source>
        <dbReference type="EMBL" id="SHM20184.1"/>
    </source>
</evidence>
<dbReference type="Proteomes" id="UP000322545">
    <property type="component" value="Unassembled WGS sequence"/>
</dbReference>
<dbReference type="EMBL" id="FRCB01000005">
    <property type="protein sequence ID" value="SHM20184.1"/>
    <property type="molecule type" value="Genomic_DNA"/>
</dbReference>
<proteinExistence type="predicted"/>
<evidence type="ECO:0000313" key="2">
    <source>
        <dbReference type="Proteomes" id="UP000322545"/>
    </source>
</evidence>
<gene>
    <name evidence="1" type="ORF">SAMN05443432_105163</name>
</gene>